<proteinExistence type="predicted"/>
<name>A0A484QN51_9ZZZZ</name>
<gene>
    <name evidence="1" type="ORF">ANK1_2803</name>
    <name evidence="2" type="ORF">ANK2_2804</name>
</gene>
<dbReference type="InterPro" id="IPR006498">
    <property type="entry name" value="Tail_tube"/>
</dbReference>
<evidence type="ECO:0000313" key="1">
    <source>
        <dbReference type="EMBL" id="VFR39653.1"/>
    </source>
</evidence>
<evidence type="ECO:0000313" key="2">
    <source>
        <dbReference type="EMBL" id="VFR58404.1"/>
    </source>
</evidence>
<dbReference type="Pfam" id="PF04985">
    <property type="entry name" value="Phage_tube"/>
    <property type="match status" value="1"/>
</dbReference>
<dbReference type="AlphaFoldDB" id="A0A484QN51"/>
<protein>
    <submittedName>
        <fullName evidence="1">Phage major tail tube protein</fullName>
    </submittedName>
</protein>
<sequence>MGMPSKLKNLNLYNDGASYLGVVSAFTPPSLARKTEAWRGGGMIGAAKADFGIDDDGLQVQWKVGGYVRQLLRQFGATTMDAVQLRFAGAYQNDSTGQVDAVEIVVRGRHSEIDRGEAKAGEDTEWSITTDCVYYKETLNGTTVFEVDVLNGVYKVDGNDINEGIRMALGLL</sequence>
<dbReference type="EMBL" id="CAADIF010000002">
    <property type="protein sequence ID" value="VFR58404.1"/>
    <property type="molecule type" value="Genomic_DNA"/>
</dbReference>
<dbReference type="EMBL" id="CAADIA010000013">
    <property type="protein sequence ID" value="VFR39653.1"/>
    <property type="molecule type" value="Genomic_DNA"/>
</dbReference>
<reference evidence="1" key="1">
    <citation type="submission" date="2019-03" db="EMBL/GenBank/DDBJ databases">
        <authorList>
            <person name="Danneels B."/>
        </authorList>
    </citation>
    <scope>NUCLEOTIDE SEQUENCE</scope>
</reference>
<accession>A0A484QN51</accession>
<dbReference type="NCBIfam" id="TIGR01611">
    <property type="entry name" value="tail_tube"/>
    <property type="match status" value="1"/>
</dbReference>
<organism evidence="1">
    <name type="scientific">plant metagenome</name>
    <dbReference type="NCBI Taxonomy" id="1297885"/>
    <lineage>
        <taxon>unclassified sequences</taxon>
        <taxon>metagenomes</taxon>
        <taxon>organismal metagenomes</taxon>
    </lineage>
</organism>